<feature type="domain" description="Polymerase/histidinol phosphatase N-terminal" evidence="9">
    <location>
        <begin position="359"/>
        <end position="434"/>
    </location>
</feature>
<dbReference type="InterPro" id="IPR029460">
    <property type="entry name" value="DNAPol_HHH"/>
</dbReference>
<dbReference type="Gene3D" id="1.10.150.870">
    <property type="match status" value="1"/>
</dbReference>
<dbReference type="InterPro" id="IPR011708">
    <property type="entry name" value="DNA_pol3_alpha_NTPase_dom"/>
</dbReference>
<evidence type="ECO:0000256" key="8">
    <source>
        <dbReference type="SAM" id="MobiDB-lite"/>
    </source>
</evidence>
<reference evidence="10 11" key="1">
    <citation type="submission" date="2018-08" db="EMBL/GenBank/DDBJ databases">
        <title>Murine metabolic-syndrome-specific gut microbial biobank.</title>
        <authorList>
            <person name="Liu C."/>
        </authorList>
    </citation>
    <scope>NUCLEOTIDE SEQUENCE [LARGE SCALE GENOMIC DNA]</scope>
    <source>
        <strain evidence="10 11">28</strain>
    </source>
</reference>
<evidence type="ECO:0000256" key="5">
    <source>
        <dbReference type="ARBA" id="ARBA00022932"/>
    </source>
</evidence>
<keyword evidence="3 7" id="KW-0235">DNA replication</keyword>
<dbReference type="Proteomes" id="UP000446866">
    <property type="component" value="Unassembled WGS sequence"/>
</dbReference>
<dbReference type="InterPro" id="IPR012340">
    <property type="entry name" value="NA-bd_OB-fold"/>
</dbReference>
<dbReference type="EC" id="2.7.7.7" evidence="7"/>
<comment type="subcellular location">
    <subcellularLocation>
        <location evidence="7">Cytoplasm</location>
    </subcellularLocation>
</comment>
<dbReference type="SMART" id="SM00481">
    <property type="entry name" value="POLIIIAc"/>
    <property type="match status" value="1"/>
</dbReference>
<feature type="compositionally biased region" description="Gly residues" evidence="8">
    <location>
        <begin position="203"/>
        <end position="225"/>
    </location>
</feature>
<keyword evidence="7" id="KW-0378">Hydrolase</keyword>
<dbReference type="Pfam" id="PF07733">
    <property type="entry name" value="DNA_pol3_alpha"/>
    <property type="match status" value="2"/>
</dbReference>
<protein>
    <recommendedName>
        <fullName evidence="7">DNA polymerase III PolC-type</fullName>
        <shortName evidence="7">PolIII</shortName>
        <ecNumber evidence="7">2.7.7.7</ecNumber>
    </recommendedName>
</protein>
<dbReference type="AlphaFoldDB" id="A0A845QGI4"/>
<name>A0A845QGI4_9FIRM</name>
<gene>
    <name evidence="7" type="primary">polC</name>
    <name evidence="10" type="ORF">D0435_02250</name>
</gene>
<dbReference type="InterPro" id="IPR003141">
    <property type="entry name" value="Pol/His_phosphatase_N"/>
</dbReference>
<dbReference type="NCBIfam" id="NF001688">
    <property type="entry name" value="PRK00448.1"/>
    <property type="match status" value="1"/>
</dbReference>
<dbReference type="GO" id="GO:0003887">
    <property type="term" value="F:DNA-directed DNA polymerase activity"/>
    <property type="evidence" value="ECO:0007669"/>
    <property type="project" value="UniProtKB-UniRule"/>
</dbReference>
<evidence type="ECO:0000256" key="3">
    <source>
        <dbReference type="ARBA" id="ARBA00022705"/>
    </source>
</evidence>
<dbReference type="GO" id="GO:0008408">
    <property type="term" value="F:3'-5' exonuclease activity"/>
    <property type="evidence" value="ECO:0007669"/>
    <property type="project" value="UniProtKB-UniRule"/>
</dbReference>
<dbReference type="InterPro" id="IPR004805">
    <property type="entry name" value="DnaE2/DnaE/PolC"/>
</dbReference>
<dbReference type="Gene3D" id="3.30.1900.20">
    <property type="match status" value="2"/>
</dbReference>
<comment type="catalytic activity">
    <reaction evidence="6 7">
        <text>DNA(n) + a 2'-deoxyribonucleoside 5'-triphosphate = DNA(n+1) + diphosphate</text>
        <dbReference type="Rhea" id="RHEA:22508"/>
        <dbReference type="Rhea" id="RHEA-COMP:17339"/>
        <dbReference type="Rhea" id="RHEA-COMP:17340"/>
        <dbReference type="ChEBI" id="CHEBI:33019"/>
        <dbReference type="ChEBI" id="CHEBI:61560"/>
        <dbReference type="ChEBI" id="CHEBI:173112"/>
        <dbReference type="EC" id="2.7.7.7"/>
    </reaction>
</comment>
<keyword evidence="7" id="KW-0540">Nuclease</keyword>
<dbReference type="GO" id="GO:0003677">
    <property type="term" value="F:DNA binding"/>
    <property type="evidence" value="ECO:0007669"/>
    <property type="project" value="UniProtKB-UniRule"/>
</dbReference>
<dbReference type="PANTHER" id="PTHR32294:SF5">
    <property type="entry name" value="DNA POLYMERASE III POLC-TYPE"/>
    <property type="match status" value="1"/>
</dbReference>
<dbReference type="Gene3D" id="1.10.150.700">
    <property type="entry name" value="PolC, middle finger domain"/>
    <property type="match status" value="1"/>
</dbReference>
<dbReference type="PANTHER" id="PTHR32294">
    <property type="entry name" value="DNA POLYMERASE III SUBUNIT ALPHA"/>
    <property type="match status" value="1"/>
</dbReference>
<organism evidence="10 11">
    <name type="scientific">Anaerotruncus colihominis</name>
    <dbReference type="NCBI Taxonomy" id="169435"/>
    <lineage>
        <taxon>Bacteria</taxon>
        <taxon>Bacillati</taxon>
        <taxon>Bacillota</taxon>
        <taxon>Clostridia</taxon>
        <taxon>Eubacteriales</taxon>
        <taxon>Oscillospiraceae</taxon>
        <taxon>Anaerotruncus</taxon>
    </lineage>
</organism>
<dbReference type="InterPro" id="IPR004013">
    <property type="entry name" value="PHP_dom"/>
</dbReference>
<dbReference type="InterPro" id="IPR044923">
    <property type="entry name" value="PolC_middle_finger_sf"/>
</dbReference>
<evidence type="ECO:0000256" key="7">
    <source>
        <dbReference type="HAMAP-Rule" id="MF_00356"/>
    </source>
</evidence>
<evidence type="ECO:0000259" key="9">
    <source>
        <dbReference type="SMART" id="SM00481"/>
    </source>
</evidence>
<dbReference type="RefSeq" id="WP_160200797.1">
    <property type="nucleotide sequence ID" value="NZ_QXWK01000002.1"/>
</dbReference>
<dbReference type="CDD" id="cd07435">
    <property type="entry name" value="PHP_PolIIIA_POLC"/>
    <property type="match status" value="1"/>
</dbReference>
<dbReference type="InterPro" id="IPR006308">
    <property type="entry name" value="Pol_III_a_PolC-type_gram_pos"/>
</dbReference>
<keyword evidence="5 7" id="KW-0239">DNA-directed DNA polymerase</keyword>
<dbReference type="SUPFAM" id="SSF89550">
    <property type="entry name" value="PHP domain-like"/>
    <property type="match status" value="1"/>
</dbReference>
<evidence type="ECO:0000313" key="11">
    <source>
        <dbReference type="Proteomes" id="UP000446866"/>
    </source>
</evidence>
<evidence type="ECO:0000313" key="10">
    <source>
        <dbReference type="EMBL" id="NBH60496.1"/>
    </source>
</evidence>
<dbReference type="Gene3D" id="2.40.50.140">
    <property type="entry name" value="Nucleic acid-binding proteins"/>
    <property type="match status" value="1"/>
</dbReference>
<keyword evidence="11" id="KW-1185">Reference proteome</keyword>
<dbReference type="NCBIfam" id="TIGR01405">
    <property type="entry name" value="polC_Gram_pos"/>
    <property type="match status" value="1"/>
</dbReference>
<sequence length="1277" mass="143223">MRALIEQNIDWDVLSGHDKSQYTYEITEAVIESETGVLTISLRLNFIMPCLSMAKLKGVILHQIEALKDVKFKYNYENVILSEEEIIPLFIPHMIEIINGKYAAITKSIESSKFICEGEKLQIYALGRLATEQLNEKVAYQFKQLLAEHFGIHKDVTFVNDEDSYMKAAESWIESEESDIKASLEEAKKAAQMHKSESAKPAAGGGFGGNNGNGGGNNGFGGQNGGFKRREKETPAEGNRIMGKDIFGEVIPMSGLEADTGTVILEGILFKKDARPIRNEKKLVTLLITDKKTSVCLKTFCSNNKWEEIDSLLKSGDFIKVRGETEWDRYDNCLTVMIKDINKGKVKKRKDTYEGGKRVELHAHTKMSAMDGLNEVANFVKTAAAWGQPAVAITDHGVVQSFPDAAKTAKKLAGDKENPVDIKIIYGMEGYVFDDRDCHNEDGSIDYKKNPTNHIILLAKNQEGLKNIYKLVSYSHLEYFYKRPRLPKSVIAEHREGLIIGSACEAGEVYRAIAGGKSQEEIEEIASFYDYLEIQPLINNQFMIEQGMVSGQEELREHNRQIVALGEKMGKPVVATTDAHYDEPESAIYRNILLAGMGFKDAENGQGLYMRTTDEMMEEFRYLGEETAYKVVIENTNLIADMIDGSILPVPKGKFPPKIAGAEETLRETCMQKAHSIYGENMDTIIAERLEKELSSIIDNGYAVMYVSAQMLVHKSMEDGYLVGSRGSVGSSFAATMAGITEVNPLDPHYICPNCKKLIWGDMQLYDCGIDMPEMDCPECGTPMNRDGYTIPFATFLGFNGDKEPDIDLNFAGEYQATAHKYVGEIFGEKNVFKAGTVGTVAEKTAYGYVMKFADQFHRQINKFEADRLTQGCTGVKRTTGQHPGGIIIVPDDHEIYEFCPVQHPANDVKSDIITTHFDYHKIDENLLKLDILGHNIPSMIRQLQDMTGIDPMKADLTDRKVLSIFNGIEALNIKNPDYKYTHGSYAIPEFGTAFVRQMLDDTKPDKFADLVRISGFSHGTDVWLNNAQDYIRSGTATMREVISTRDDIMNYLILKGIENKTSFQIMEDVRKNRPLKEEQLAVMKEHGVPDWYIDSCIKIQYMFPRAHAVAYVMMSFRMAWYKVYYPVEFYATHFTSTVANFDADTIMKGPQAILDRIEMIEAMGNNATAKEQADVLVLEVAYEMYSRGYEFAPARLGKSHALKFWSDEGKVLLPFVALEGVGDTAAKAFADAYAEKPFDTIEEAVNRSKLNKTAVEALRTHGVFEGLPETDQLSLF</sequence>
<dbReference type="CDD" id="cd04484">
    <property type="entry name" value="polC_OBF"/>
    <property type="match status" value="1"/>
</dbReference>
<dbReference type="Pfam" id="PF02811">
    <property type="entry name" value="PHP"/>
    <property type="match status" value="1"/>
</dbReference>
<dbReference type="GO" id="GO:0005737">
    <property type="term" value="C:cytoplasm"/>
    <property type="evidence" value="ECO:0007669"/>
    <property type="project" value="UniProtKB-SubCell"/>
</dbReference>
<comment type="caution">
    <text evidence="10">The sequence shown here is derived from an EMBL/GenBank/DDBJ whole genome shotgun (WGS) entry which is preliminary data.</text>
</comment>
<feature type="compositionally biased region" description="Basic and acidic residues" evidence="8">
    <location>
        <begin position="189"/>
        <end position="198"/>
    </location>
</feature>
<evidence type="ECO:0000256" key="1">
    <source>
        <dbReference type="ARBA" id="ARBA00022679"/>
    </source>
</evidence>
<keyword evidence="4 7" id="KW-0269">Exonuclease</keyword>
<dbReference type="InterPro" id="IPR040982">
    <property type="entry name" value="DNA_pol3_finger"/>
</dbReference>
<evidence type="ECO:0000256" key="4">
    <source>
        <dbReference type="ARBA" id="ARBA00022839"/>
    </source>
</evidence>
<dbReference type="HAMAP" id="MF_00356">
    <property type="entry name" value="DNApol_PolC"/>
    <property type="match status" value="1"/>
</dbReference>
<dbReference type="EMBL" id="QXWK01000002">
    <property type="protein sequence ID" value="NBH60496.1"/>
    <property type="molecule type" value="Genomic_DNA"/>
</dbReference>
<dbReference type="Gene3D" id="6.10.140.1510">
    <property type="match status" value="1"/>
</dbReference>
<keyword evidence="1 7" id="KW-0808">Transferase</keyword>
<dbReference type="Gene3D" id="3.20.20.140">
    <property type="entry name" value="Metal-dependent hydrolases"/>
    <property type="match status" value="1"/>
</dbReference>
<feature type="region of interest" description="Disordered" evidence="8">
    <location>
        <begin position="189"/>
        <end position="239"/>
    </location>
</feature>
<keyword evidence="2 7" id="KW-0548">Nucleotidyltransferase</keyword>
<dbReference type="Pfam" id="PF17657">
    <property type="entry name" value="DNA_pol3_finger"/>
    <property type="match status" value="1"/>
</dbReference>
<dbReference type="InterPro" id="IPR016195">
    <property type="entry name" value="Pol/histidinol_Pase-like"/>
</dbReference>
<evidence type="ECO:0000256" key="2">
    <source>
        <dbReference type="ARBA" id="ARBA00022695"/>
    </source>
</evidence>
<dbReference type="GO" id="GO:0006261">
    <property type="term" value="P:DNA-templated DNA replication"/>
    <property type="evidence" value="ECO:0007669"/>
    <property type="project" value="UniProtKB-UniRule"/>
</dbReference>
<evidence type="ECO:0000256" key="6">
    <source>
        <dbReference type="ARBA" id="ARBA00049244"/>
    </source>
</evidence>
<proteinExistence type="inferred from homology"/>
<accession>A0A845QGI4</accession>
<comment type="similarity">
    <text evidence="7">Belongs to the DNA polymerase type-C family. PolC subfamily.</text>
</comment>
<dbReference type="Pfam" id="PF14579">
    <property type="entry name" value="HHH_6"/>
    <property type="match status" value="1"/>
</dbReference>
<comment type="function">
    <text evidence="7">Required for replicative DNA synthesis. This DNA polymerase also exhibits 3' to 5' exonuclease activity.</text>
</comment>
<keyword evidence="7" id="KW-0963">Cytoplasm</keyword>